<reference evidence="1" key="1">
    <citation type="journal article" date="2020" name="Cell">
        <title>Large-Scale Comparative Analyses of Tick Genomes Elucidate Their Genetic Diversity and Vector Capacities.</title>
        <authorList>
            <consortium name="Tick Genome and Microbiome Consortium (TIGMIC)"/>
            <person name="Jia N."/>
            <person name="Wang J."/>
            <person name="Shi W."/>
            <person name="Du L."/>
            <person name="Sun Y."/>
            <person name="Zhan W."/>
            <person name="Jiang J.F."/>
            <person name="Wang Q."/>
            <person name="Zhang B."/>
            <person name="Ji P."/>
            <person name="Bell-Sakyi L."/>
            <person name="Cui X.M."/>
            <person name="Yuan T.T."/>
            <person name="Jiang B.G."/>
            <person name="Yang W.F."/>
            <person name="Lam T.T."/>
            <person name="Chang Q.C."/>
            <person name="Ding S.J."/>
            <person name="Wang X.J."/>
            <person name="Zhu J.G."/>
            <person name="Ruan X.D."/>
            <person name="Zhao L."/>
            <person name="Wei J.T."/>
            <person name="Ye R.Z."/>
            <person name="Que T.C."/>
            <person name="Du C.H."/>
            <person name="Zhou Y.H."/>
            <person name="Cheng J.X."/>
            <person name="Dai P.F."/>
            <person name="Guo W.B."/>
            <person name="Han X.H."/>
            <person name="Huang E.J."/>
            <person name="Li L.F."/>
            <person name="Wei W."/>
            <person name="Gao Y.C."/>
            <person name="Liu J.Z."/>
            <person name="Shao H.Z."/>
            <person name="Wang X."/>
            <person name="Wang C.C."/>
            <person name="Yang T.C."/>
            <person name="Huo Q.B."/>
            <person name="Li W."/>
            <person name="Chen H.Y."/>
            <person name="Chen S.E."/>
            <person name="Zhou L.G."/>
            <person name="Ni X.B."/>
            <person name="Tian J.H."/>
            <person name="Sheng Y."/>
            <person name="Liu T."/>
            <person name="Pan Y.S."/>
            <person name="Xia L.Y."/>
            <person name="Li J."/>
            <person name="Zhao F."/>
            <person name="Cao W.C."/>
        </authorList>
    </citation>
    <scope>NUCLEOTIDE SEQUENCE</scope>
    <source>
        <strain evidence="1">Rsan-2018</strain>
    </source>
</reference>
<dbReference type="Proteomes" id="UP000821837">
    <property type="component" value="Chromosome 6"/>
</dbReference>
<comment type="caution">
    <text evidence="1">The sequence shown here is derived from an EMBL/GenBank/DDBJ whole genome shotgun (WGS) entry which is preliminary data.</text>
</comment>
<gene>
    <name evidence="1" type="ORF">HPB52_016813</name>
</gene>
<organism evidence="1 2">
    <name type="scientific">Rhipicephalus sanguineus</name>
    <name type="common">Brown dog tick</name>
    <name type="synonym">Ixodes sanguineus</name>
    <dbReference type="NCBI Taxonomy" id="34632"/>
    <lineage>
        <taxon>Eukaryota</taxon>
        <taxon>Metazoa</taxon>
        <taxon>Ecdysozoa</taxon>
        <taxon>Arthropoda</taxon>
        <taxon>Chelicerata</taxon>
        <taxon>Arachnida</taxon>
        <taxon>Acari</taxon>
        <taxon>Parasitiformes</taxon>
        <taxon>Ixodida</taxon>
        <taxon>Ixodoidea</taxon>
        <taxon>Ixodidae</taxon>
        <taxon>Rhipicephalinae</taxon>
        <taxon>Rhipicephalus</taxon>
        <taxon>Rhipicephalus</taxon>
    </lineage>
</organism>
<dbReference type="VEuPathDB" id="VectorBase:RSAN_053064"/>
<reference evidence="1" key="2">
    <citation type="submission" date="2021-09" db="EMBL/GenBank/DDBJ databases">
        <authorList>
            <person name="Jia N."/>
            <person name="Wang J."/>
            <person name="Shi W."/>
            <person name="Du L."/>
            <person name="Sun Y."/>
            <person name="Zhan W."/>
            <person name="Jiang J."/>
            <person name="Wang Q."/>
            <person name="Zhang B."/>
            <person name="Ji P."/>
            <person name="Sakyi L.B."/>
            <person name="Cui X."/>
            <person name="Yuan T."/>
            <person name="Jiang B."/>
            <person name="Yang W."/>
            <person name="Lam T.T.-Y."/>
            <person name="Chang Q."/>
            <person name="Ding S."/>
            <person name="Wang X."/>
            <person name="Zhu J."/>
            <person name="Ruan X."/>
            <person name="Zhao L."/>
            <person name="Wei J."/>
            <person name="Que T."/>
            <person name="Du C."/>
            <person name="Cheng J."/>
            <person name="Dai P."/>
            <person name="Han X."/>
            <person name="Huang E."/>
            <person name="Gao Y."/>
            <person name="Liu J."/>
            <person name="Shao H."/>
            <person name="Ye R."/>
            <person name="Li L."/>
            <person name="Wei W."/>
            <person name="Wang X."/>
            <person name="Wang C."/>
            <person name="Huo Q."/>
            <person name="Li W."/>
            <person name="Guo W."/>
            <person name="Chen H."/>
            <person name="Chen S."/>
            <person name="Zhou L."/>
            <person name="Zhou L."/>
            <person name="Ni X."/>
            <person name="Tian J."/>
            <person name="Zhou Y."/>
            <person name="Sheng Y."/>
            <person name="Liu T."/>
            <person name="Pan Y."/>
            <person name="Xia L."/>
            <person name="Li J."/>
            <person name="Zhao F."/>
            <person name="Cao W."/>
        </authorList>
    </citation>
    <scope>NUCLEOTIDE SEQUENCE</scope>
    <source>
        <strain evidence="1">Rsan-2018</strain>
        <tissue evidence="1">Larvae</tissue>
    </source>
</reference>
<dbReference type="VEuPathDB" id="VectorBase:RSAN_043760"/>
<keyword evidence="2" id="KW-1185">Reference proteome</keyword>
<accession>A0A9D4PPH7</accession>
<evidence type="ECO:0000313" key="2">
    <source>
        <dbReference type="Proteomes" id="UP000821837"/>
    </source>
</evidence>
<evidence type="ECO:0000313" key="1">
    <source>
        <dbReference type="EMBL" id="KAH7947918.1"/>
    </source>
</evidence>
<protein>
    <submittedName>
        <fullName evidence="1">Uncharacterized protein</fullName>
    </submittedName>
</protein>
<dbReference type="AlphaFoldDB" id="A0A9D4PPH7"/>
<proteinExistence type="predicted"/>
<sequence>MTQEGQQAQQVHTTMVTTVPRLTVYAFPPRFRDFDPNCVRLVTRGGDLYTAVPCLIGFMKLFCRADYYKTCRRYGDIVDYLVFSTDLVTLGEIKAYKSMEPHDYFTSGWVKSLSENELRDRKLDRACKVLQGSDEDCLWLEEVKIDGAVVRRWLRHMITGSVPAATMDDVYVLFGVLLCNVNSKDGTDFNQEWFQNRVNDLVALFPAVSEPPPVPLYSELQAAALSTFGEQWPYTAAQIVCTIVEGRFQGPMKRLQKYVCEQWRIAEMTEAEPQEVLQGSDEDCLLLDEWHIDRVLVDRQLRNMTGSGPAATMDDVYVLFGVLLCNVNADGTDFNQKWFQNRVNDLVALFPAVSEPPPIPLYSESQADALAAFGQQWPYNAAHIVSTIVGGLFKVRTV</sequence>
<name>A0A9D4PPH7_RHISA</name>
<dbReference type="EMBL" id="JABSTV010001252">
    <property type="protein sequence ID" value="KAH7947918.1"/>
    <property type="molecule type" value="Genomic_DNA"/>
</dbReference>